<dbReference type="InterPro" id="IPR000888">
    <property type="entry name" value="RmlC-like"/>
</dbReference>
<organism evidence="2 3">
    <name type="scientific">Marinicrinis sediminis</name>
    <dbReference type="NCBI Taxonomy" id="1652465"/>
    <lineage>
        <taxon>Bacteria</taxon>
        <taxon>Bacillati</taxon>
        <taxon>Bacillota</taxon>
        <taxon>Bacilli</taxon>
        <taxon>Bacillales</taxon>
        <taxon>Paenibacillaceae</taxon>
    </lineage>
</organism>
<evidence type="ECO:0000313" key="2">
    <source>
        <dbReference type="EMBL" id="MFD2672714.1"/>
    </source>
</evidence>
<dbReference type="PANTHER" id="PTHR21047:SF2">
    <property type="entry name" value="THYMIDINE DIPHOSPHO-4-KETO-RHAMNOSE 3,5-EPIMERASE"/>
    <property type="match status" value="1"/>
</dbReference>
<accession>A0ABW5RDP1</accession>
<comment type="similarity">
    <text evidence="1">Belongs to the dTDP-4-dehydrorhamnose 3,5-epimerase family.</text>
</comment>
<sequence>MKIETLSIEGLCVIEPALHLDARGFFMESYHADKWQEAGMTGRFIQDNHSYSERAGTLRGLHFQSEPYAQTKLVRVISGAIYDVAVDLRPDSRTYGKWEGIVLSAQNRKQLLIPKGFAHGFCTLSDHTEVLYKVDAYYAPESDSGILWNDEELGIDWPCTNPILSSKDQQLPPLSQVKQAARKECKV</sequence>
<dbReference type="NCBIfam" id="TIGR01221">
    <property type="entry name" value="rmlC"/>
    <property type="match status" value="1"/>
</dbReference>
<dbReference type="InterPro" id="IPR014710">
    <property type="entry name" value="RmlC-like_jellyroll"/>
</dbReference>
<comment type="catalytic activity">
    <reaction evidence="1">
        <text>dTDP-4-dehydro-6-deoxy-alpha-D-glucose = dTDP-4-dehydro-beta-L-rhamnose</text>
        <dbReference type="Rhea" id="RHEA:16969"/>
        <dbReference type="ChEBI" id="CHEBI:57649"/>
        <dbReference type="ChEBI" id="CHEBI:62830"/>
        <dbReference type="EC" id="5.1.3.13"/>
    </reaction>
</comment>
<comment type="function">
    <text evidence="1">Catalyzes the epimerization of the C3' and C5'positions of dTDP-6-deoxy-D-xylo-4-hexulose, forming dTDP-6-deoxy-L-lyxo-4-hexulose.</text>
</comment>
<dbReference type="EMBL" id="JBHUMM010000043">
    <property type="protein sequence ID" value="MFD2672714.1"/>
    <property type="molecule type" value="Genomic_DNA"/>
</dbReference>
<evidence type="ECO:0000256" key="1">
    <source>
        <dbReference type="RuleBase" id="RU364069"/>
    </source>
</evidence>
<name>A0ABW5RDP1_9BACL</name>
<evidence type="ECO:0000313" key="3">
    <source>
        <dbReference type="Proteomes" id="UP001597497"/>
    </source>
</evidence>
<dbReference type="PANTHER" id="PTHR21047">
    <property type="entry name" value="DTDP-6-DEOXY-D-GLUCOSE-3,5 EPIMERASE"/>
    <property type="match status" value="1"/>
</dbReference>
<dbReference type="EC" id="5.1.3.13" evidence="1"/>
<proteinExistence type="inferred from homology"/>
<dbReference type="GO" id="GO:0008830">
    <property type="term" value="F:dTDP-4-dehydrorhamnose 3,5-epimerase activity"/>
    <property type="evidence" value="ECO:0007669"/>
    <property type="project" value="UniProtKB-EC"/>
</dbReference>
<comment type="caution">
    <text evidence="2">The sequence shown here is derived from an EMBL/GenBank/DDBJ whole genome shotgun (WGS) entry which is preliminary data.</text>
</comment>
<dbReference type="CDD" id="cd00438">
    <property type="entry name" value="cupin_RmlC"/>
    <property type="match status" value="1"/>
</dbReference>
<gene>
    <name evidence="2" type="primary">rfbC</name>
    <name evidence="2" type="ORF">ACFSUC_14195</name>
</gene>
<dbReference type="Proteomes" id="UP001597497">
    <property type="component" value="Unassembled WGS sequence"/>
</dbReference>
<dbReference type="Gene3D" id="2.60.120.10">
    <property type="entry name" value="Jelly Rolls"/>
    <property type="match status" value="1"/>
</dbReference>
<dbReference type="RefSeq" id="WP_379930278.1">
    <property type="nucleotide sequence ID" value="NZ_JBHUMM010000043.1"/>
</dbReference>
<dbReference type="InterPro" id="IPR011051">
    <property type="entry name" value="RmlC_Cupin_sf"/>
</dbReference>
<comment type="pathway">
    <text evidence="1">Carbohydrate biosynthesis; dTDP-L-rhamnose biosynthesis.</text>
</comment>
<protein>
    <recommendedName>
        <fullName evidence="1">dTDP-4-dehydrorhamnose 3,5-epimerase</fullName>
        <ecNumber evidence="1">5.1.3.13</ecNumber>
    </recommendedName>
    <alternativeName>
        <fullName evidence="1">Thymidine diphospho-4-keto-rhamnose 3,5-epimerase</fullName>
    </alternativeName>
</protein>
<keyword evidence="3" id="KW-1185">Reference proteome</keyword>
<dbReference type="Pfam" id="PF00908">
    <property type="entry name" value="dTDP_sugar_isom"/>
    <property type="match status" value="1"/>
</dbReference>
<comment type="subunit">
    <text evidence="1">Homodimer.</text>
</comment>
<dbReference type="SUPFAM" id="SSF51182">
    <property type="entry name" value="RmlC-like cupins"/>
    <property type="match status" value="1"/>
</dbReference>
<keyword evidence="1 2" id="KW-0413">Isomerase</keyword>
<reference evidence="3" key="1">
    <citation type="journal article" date="2019" name="Int. J. Syst. Evol. Microbiol.">
        <title>The Global Catalogue of Microorganisms (GCM) 10K type strain sequencing project: providing services to taxonomists for standard genome sequencing and annotation.</title>
        <authorList>
            <consortium name="The Broad Institute Genomics Platform"/>
            <consortium name="The Broad Institute Genome Sequencing Center for Infectious Disease"/>
            <person name="Wu L."/>
            <person name="Ma J."/>
        </authorList>
    </citation>
    <scope>NUCLEOTIDE SEQUENCE [LARGE SCALE GENOMIC DNA]</scope>
    <source>
        <strain evidence="3">KCTC 33676</strain>
    </source>
</reference>